<dbReference type="AlphaFoldDB" id="A0A6A6TJG6"/>
<proteinExistence type="predicted"/>
<evidence type="ECO:0000313" key="2">
    <source>
        <dbReference type="Proteomes" id="UP000799324"/>
    </source>
</evidence>
<accession>A0A6A6TJG6</accession>
<protein>
    <submittedName>
        <fullName evidence="1">Uncharacterized protein</fullName>
    </submittedName>
</protein>
<gene>
    <name evidence="1" type="ORF">K491DRAFT_227131</name>
</gene>
<organism evidence="1 2">
    <name type="scientific">Lophiostoma macrostomum CBS 122681</name>
    <dbReference type="NCBI Taxonomy" id="1314788"/>
    <lineage>
        <taxon>Eukaryota</taxon>
        <taxon>Fungi</taxon>
        <taxon>Dikarya</taxon>
        <taxon>Ascomycota</taxon>
        <taxon>Pezizomycotina</taxon>
        <taxon>Dothideomycetes</taxon>
        <taxon>Pleosporomycetidae</taxon>
        <taxon>Pleosporales</taxon>
        <taxon>Lophiostomataceae</taxon>
        <taxon>Lophiostoma</taxon>
    </lineage>
</organism>
<sequence>MGNRRTDLGERLAKRGLCRGLEWDLVSASLDVPKAMVIRKIKDYVANHDAESIDLRMSVKVADRAAGAPFCKQIVSFWFVLVCCLQNACSSGVLWFDSGGPSRASAPLGNHLHHCGT</sequence>
<name>A0A6A6TJG6_9PLEO</name>
<dbReference type="Proteomes" id="UP000799324">
    <property type="component" value="Unassembled WGS sequence"/>
</dbReference>
<reference evidence="1" key="1">
    <citation type="journal article" date="2020" name="Stud. Mycol.">
        <title>101 Dothideomycetes genomes: a test case for predicting lifestyles and emergence of pathogens.</title>
        <authorList>
            <person name="Haridas S."/>
            <person name="Albert R."/>
            <person name="Binder M."/>
            <person name="Bloem J."/>
            <person name="Labutti K."/>
            <person name="Salamov A."/>
            <person name="Andreopoulos B."/>
            <person name="Baker S."/>
            <person name="Barry K."/>
            <person name="Bills G."/>
            <person name="Bluhm B."/>
            <person name="Cannon C."/>
            <person name="Castanera R."/>
            <person name="Culley D."/>
            <person name="Daum C."/>
            <person name="Ezra D."/>
            <person name="Gonzalez J."/>
            <person name="Henrissat B."/>
            <person name="Kuo A."/>
            <person name="Liang C."/>
            <person name="Lipzen A."/>
            <person name="Lutzoni F."/>
            <person name="Magnuson J."/>
            <person name="Mondo S."/>
            <person name="Nolan M."/>
            <person name="Ohm R."/>
            <person name="Pangilinan J."/>
            <person name="Park H.-J."/>
            <person name="Ramirez L."/>
            <person name="Alfaro M."/>
            <person name="Sun H."/>
            <person name="Tritt A."/>
            <person name="Yoshinaga Y."/>
            <person name="Zwiers L.-H."/>
            <person name="Turgeon B."/>
            <person name="Goodwin S."/>
            <person name="Spatafora J."/>
            <person name="Crous P."/>
            <person name="Grigoriev I."/>
        </authorList>
    </citation>
    <scope>NUCLEOTIDE SEQUENCE</scope>
    <source>
        <strain evidence="1">CBS 122681</strain>
    </source>
</reference>
<evidence type="ECO:0000313" key="1">
    <source>
        <dbReference type="EMBL" id="KAF2659068.1"/>
    </source>
</evidence>
<dbReference type="EMBL" id="MU004310">
    <property type="protein sequence ID" value="KAF2659068.1"/>
    <property type="molecule type" value="Genomic_DNA"/>
</dbReference>
<keyword evidence="2" id="KW-1185">Reference proteome</keyword>